<proteinExistence type="predicted"/>
<feature type="domain" description="Histidine kinase" evidence="9">
    <location>
        <begin position="234"/>
        <end position="455"/>
    </location>
</feature>
<dbReference type="PANTHER" id="PTHR43047">
    <property type="entry name" value="TWO-COMPONENT HISTIDINE PROTEIN KINASE"/>
    <property type="match status" value="1"/>
</dbReference>
<keyword evidence="3 6" id="KW-0597">Phosphoprotein</keyword>
<gene>
    <name evidence="11" type="ORF">ACFQ27_06315</name>
</gene>
<dbReference type="Pfam" id="PF00512">
    <property type="entry name" value="HisKA"/>
    <property type="match status" value="1"/>
</dbReference>
<evidence type="ECO:0000256" key="2">
    <source>
        <dbReference type="ARBA" id="ARBA00012438"/>
    </source>
</evidence>
<dbReference type="CDD" id="cd16922">
    <property type="entry name" value="HATPase_EvgS-ArcB-TorS-like"/>
    <property type="match status" value="1"/>
</dbReference>
<feature type="transmembrane region" description="Helical" evidence="8">
    <location>
        <begin position="36"/>
        <end position="54"/>
    </location>
</feature>
<feature type="transmembrane region" description="Helical" evidence="8">
    <location>
        <begin position="178"/>
        <end position="197"/>
    </location>
</feature>
<dbReference type="InterPro" id="IPR003594">
    <property type="entry name" value="HATPase_dom"/>
</dbReference>
<evidence type="ECO:0000256" key="3">
    <source>
        <dbReference type="ARBA" id="ARBA00022553"/>
    </source>
</evidence>
<dbReference type="PANTHER" id="PTHR43047:SF78">
    <property type="entry name" value="SENSORY_REGULATORY PROTEIN RPFC"/>
    <property type="match status" value="1"/>
</dbReference>
<dbReference type="EC" id="2.7.13.3" evidence="2"/>
<dbReference type="InterPro" id="IPR001789">
    <property type="entry name" value="Sig_transdc_resp-reg_receiver"/>
</dbReference>
<organism evidence="11 12">
    <name type="scientific">Phenylobacterium conjunctum</name>
    <dbReference type="NCBI Taxonomy" id="1298959"/>
    <lineage>
        <taxon>Bacteria</taxon>
        <taxon>Pseudomonadati</taxon>
        <taxon>Pseudomonadota</taxon>
        <taxon>Alphaproteobacteria</taxon>
        <taxon>Caulobacterales</taxon>
        <taxon>Caulobacteraceae</taxon>
        <taxon>Phenylobacterium</taxon>
    </lineage>
</organism>
<comment type="catalytic activity">
    <reaction evidence="1">
        <text>ATP + protein L-histidine = ADP + protein N-phospho-L-histidine.</text>
        <dbReference type="EC" id="2.7.13.3"/>
    </reaction>
</comment>
<dbReference type="RefSeq" id="WP_377352995.1">
    <property type="nucleotide sequence ID" value="NZ_JBHTLQ010000010.1"/>
</dbReference>
<keyword evidence="12" id="KW-1185">Reference proteome</keyword>
<sequence>MQRSHAVPVPPDLRSPEPQRGGVSATQQALDAQTALLPYALAVFTVSLPAYVWAGSHAPNAVWMSVTFAIFAAAWAAFYGAVNWLKQPDAATNLKLRGRIQILCALLWAVAVAQIAVFADGAGPAREPLLITAVAAAVVIVFFASPWLPSLLIVGPAAAAGPLIALFGHAETQEIGKLSWGAIALAMALALIFNRVLRRQFEMAAEREALIADRAGMVEASRRLAQSKSDLVATLSHEIRNGLTGVAHVLAAAAGRNGRGAPSREQLSAALDAANDLIAVLNTTLDSETAEAGRLSVDARPFDAVSLLRDLVLLNRPHATTKGLELSVHVSPELAKSERGAALADPQRVRQILANLIGNGVKFTVRGRVEARIELTVAGRLAIEIADTGPGLAADEMERAFEPFLRVERTSAGTSGAGLGLSLSRQLARLMGGDLTAHSAVGVGSCFRLELPFDAEALPERDVTYDEPAAPITAPLERKSLRVLVAEDDGLNAAMLRAVLEQLGHHVVHAIDGRRAFELAKSIEFDLVMIDGRMPNMDGPETIRAIRGLPGPMAQSPIIAVIGGDAEEAMECSEAGADAVLRKPVSVGAVARAVADAIAAERTVTEGRNVA</sequence>
<dbReference type="CDD" id="cd17546">
    <property type="entry name" value="REC_hyHK_CKI1_RcsC-like"/>
    <property type="match status" value="1"/>
</dbReference>
<dbReference type="SUPFAM" id="SSF52172">
    <property type="entry name" value="CheY-like"/>
    <property type="match status" value="1"/>
</dbReference>
<keyword evidence="4" id="KW-0808">Transferase</keyword>
<feature type="modified residue" description="4-aspartylphosphate" evidence="6">
    <location>
        <position position="531"/>
    </location>
</feature>
<evidence type="ECO:0000256" key="8">
    <source>
        <dbReference type="SAM" id="Phobius"/>
    </source>
</evidence>
<protein>
    <recommendedName>
        <fullName evidence="2">histidine kinase</fullName>
        <ecNumber evidence="2">2.7.13.3</ecNumber>
    </recommendedName>
</protein>
<feature type="region of interest" description="Disordered" evidence="7">
    <location>
        <begin position="1"/>
        <end position="24"/>
    </location>
</feature>
<evidence type="ECO:0000259" key="10">
    <source>
        <dbReference type="PROSITE" id="PS50110"/>
    </source>
</evidence>
<dbReference type="InterPro" id="IPR011006">
    <property type="entry name" value="CheY-like_superfamily"/>
</dbReference>
<evidence type="ECO:0000256" key="6">
    <source>
        <dbReference type="PROSITE-ProRule" id="PRU00169"/>
    </source>
</evidence>
<dbReference type="InterPro" id="IPR003661">
    <property type="entry name" value="HisK_dim/P_dom"/>
</dbReference>
<accession>A0ABW3SZT8</accession>
<keyword evidence="8" id="KW-0812">Transmembrane</keyword>
<dbReference type="PROSITE" id="PS50110">
    <property type="entry name" value="RESPONSE_REGULATORY"/>
    <property type="match status" value="1"/>
</dbReference>
<feature type="domain" description="Response regulatory" evidence="10">
    <location>
        <begin position="482"/>
        <end position="598"/>
    </location>
</feature>
<dbReference type="SUPFAM" id="SSF55874">
    <property type="entry name" value="ATPase domain of HSP90 chaperone/DNA topoisomerase II/histidine kinase"/>
    <property type="match status" value="1"/>
</dbReference>
<keyword evidence="11" id="KW-0547">Nucleotide-binding</keyword>
<dbReference type="InterPro" id="IPR005467">
    <property type="entry name" value="His_kinase_dom"/>
</dbReference>
<keyword evidence="8" id="KW-1133">Transmembrane helix</keyword>
<dbReference type="EMBL" id="JBHTLQ010000010">
    <property type="protein sequence ID" value="MFD1190188.1"/>
    <property type="molecule type" value="Genomic_DNA"/>
</dbReference>
<evidence type="ECO:0000256" key="1">
    <source>
        <dbReference type="ARBA" id="ARBA00000085"/>
    </source>
</evidence>
<dbReference type="CDD" id="cd00082">
    <property type="entry name" value="HisKA"/>
    <property type="match status" value="1"/>
</dbReference>
<dbReference type="PROSITE" id="PS50109">
    <property type="entry name" value="HIS_KIN"/>
    <property type="match status" value="1"/>
</dbReference>
<feature type="transmembrane region" description="Helical" evidence="8">
    <location>
        <begin position="100"/>
        <end position="118"/>
    </location>
</feature>
<keyword evidence="8" id="KW-0472">Membrane</keyword>
<evidence type="ECO:0000256" key="7">
    <source>
        <dbReference type="SAM" id="MobiDB-lite"/>
    </source>
</evidence>
<dbReference type="InterPro" id="IPR004358">
    <property type="entry name" value="Sig_transdc_His_kin-like_C"/>
</dbReference>
<evidence type="ECO:0000259" key="9">
    <source>
        <dbReference type="PROSITE" id="PS50109"/>
    </source>
</evidence>
<dbReference type="SMART" id="SM00388">
    <property type="entry name" value="HisKA"/>
    <property type="match status" value="1"/>
</dbReference>
<keyword evidence="5" id="KW-0418">Kinase</keyword>
<dbReference type="InterPro" id="IPR036097">
    <property type="entry name" value="HisK_dim/P_sf"/>
</dbReference>
<dbReference type="GO" id="GO:0005524">
    <property type="term" value="F:ATP binding"/>
    <property type="evidence" value="ECO:0007669"/>
    <property type="project" value="UniProtKB-KW"/>
</dbReference>
<reference evidence="12" key="1">
    <citation type="journal article" date="2019" name="Int. J. Syst. Evol. Microbiol.">
        <title>The Global Catalogue of Microorganisms (GCM) 10K type strain sequencing project: providing services to taxonomists for standard genome sequencing and annotation.</title>
        <authorList>
            <consortium name="The Broad Institute Genomics Platform"/>
            <consortium name="The Broad Institute Genome Sequencing Center for Infectious Disease"/>
            <person name="Wu L."/>
            <person name="Ma J."/>
        </authorList>
    </citation>
    <scope>NUCLEOTIDE SEQUENCE [LARGE SCALE GENOMIC DNA]</scope>
    <source>
        <strain evidence="12">CCUG 55074</strain>
    </source>
</reference>
<keyword evidence="11" id="KW-0067">ATP-binding</keyword>
<dbReference type="Pfam" id="PF00072">
    <property type="entry name" value="Response_reg"/>
    <property type="match status" value="1"/>
</dbReference>
<dbReference type="SUPFAM" id="SSF47384">
    <property type="entry name" value="Homodimeric domain of signal transducing histidine kinase"/>
    <property type="match status" value="1"/>
</dbReference>
<dbReference type="Gene3D" id="3.30.565.10">
    <property type="entry name" value="Histidine kinase-like ATPase, C-terminal domain"/>
    <property type="match status" value="1"/>
</dbReference>
<feature type="transmembrane region" description="Helical" evidence="8">
    <location>
        <begin position="61"/>
        <end position="80"/>
    </location>
</feature>
<dbReference type="Proteomes" id="UP001597216">
    <property type="component" value="Unassembled WGS sequence"/>
</dbReference>
<feature type="transmembrane region" description="Helical" evidence="8">
    <location>
        <begin position="130"/>
        <end position="158"/>
    </location>
</feature>
<name>A0ABW3SZT8_9CAUL</name>
<evidence type="ECO:0000256" key="5">
    <source>
        <dbReference type="ARBA" id="ARBA00022777"/>
    </source>
</evidence>
<dbReference type="Gene3D" id="1.10.287.130">
    <property type="match status" value="1"/>
</dbReference>
<comment type="caution">
    <text evidence="11">The sequence shown here is derived from an EMBL/GenBank/DDBJ whole genome shotgun (WGS) entry which is preliminary data.</text>
</comment>
<dbReference type="Pfam" id="PF02518">
    <property type="entry name" value="HATPase_c"/>
    <property type="match status" value="1"/>
</dbReference>
<dbReference type="PRINTS" id="PR00344">
    <property type="entry name" value="BCTRLSENSOR"/>
</dbReference>
<dbReference type="SMART" id="SM00448">
    <property type="entry name" value="REC"/>
    <property type="match status" value="1"/>
</dbReference>
<evidence type="ECO:0000256" key="4">
    <source>
        <dbReference type="ARBA" id="ARBA00022679"/>
    </source>
</evidence>
<evidence type="ECO:0000313" key="12">
    <source>
        <dbReference type="Proteomes" id="UP001597216"/>
    </source>
</evidence>
<dbReference type="InterPro" id="IPR036890">
    <property type="entry name" value="HATPase_C_sf"/>
</dbReference>
<evidence type="ECO:0000313" key="11">
    <source>
        <dbReference type="EMBL" id="MFD1190188.1"/>
    </source>
</evidence>
<dbReference type="Gene3D" id="3.40.50.2300">
    <property type="match status" value="1"/>
</dbReference>
<dbReference type="SMART" id="SM00387">
    <property type="entry name" value="HATPase_c"/>
    <property type="match status" value="1"/>
</dbReference>